<dbReference type="Proteomes" id="UP000245783">
    <property type="component" value="Unassembled WGS sequence"/>
</dbReference>
<proteinExistence type="predicted"/>
<evidence type="ECO:0000313" key="4">
    <source>
        <dbReference type="Proteomes" id="UP000245783"/>
    </source>
</evidence>
<evidence type="ECO:0000313" key="3">
    <source>
        <dbReference type="EMBL" id="PWN46076.1"/>
    </source>
</evidence>
<reference evidence="3 4" key="1">
    <citation type="journal article" date="2018" name="Mol. Biol. Evol.">
        <title>Broad Genomic Sampling Reveals a Smut Pathogenic Ancestry of the Fungal Clade Ustilaginomycotina.</title>
        <authorList>
            <person name="Kijpornyongpan T."/>
            <person name="Mondo S.J."/>
            <person name="Barry K."/>
            <person name="Sandor L."/>
            <person name="Lee J."/>
            <person name="Lipzen A."/>
            <person name="Pangilinan J."/>
            <person name="LaButti K."/>
            <person name="Hainaut M."/>
            <person name="Henrissat B."/>
            <person name="Grigoriev I.V."/>
            <person name="Spatafora J.W."/>
            <person name="Aime M.C."/>
        </authorList>
    </citation>
    <scope>NUCLEOTIDE SEQUENCE [LARGE SCALE GENOMIC DNA]</scope>
    <source>
        <strain evidence="3 4">MCA 4658</strain>
    </source>
</reference>
<dbReference type="InParanoid" id="A0A316W833"/>
<sequence length="327" mass="37114">MSESSLSERSPKALIASTRREPEEALEHHVQAANKYVGLCKAKWEKSLEEARLKAERYRNKSEQDARALKRCQQDLQDAQASVREYKSLVQATGEVFDAAAPKEVFEKVDSYNAQVELLVDSMFGDLKMTGSRAMRRSALHENLHFAMHQHVVVPFVSLMDDTSPWDEVFIWIQEQDGVSVRRRVQAKLRNALRAVCSRRPIKSEVKDIISTIKRRNSSLGISFTQGKIADMLCEVSRDLEDLLECLCSISTDVRENLLEDDYYLVVNGLGIRCALQLKKRSSKASVSCPRAVSTETDATEGCAKKKRSSARSETQDKRQQKRKNEE</sequence>
<feature type="region of interest" description="Disordered" evidence="2">
    <location>
        <begin position="1"/>
        <end position="22"/>
    </location>
</feature>
<name>A0A316W833_9BASI</name>
<dbReference type="OrthoDB" id="10335131at2759"/>
<keyword evidence="4" id="KW-1185">Reference proteome</keyword>
<dbReference type="RefSeq" id="XP_025373236.1">
    <property type="nucleotide sequence ID" value="XM_025515775.1"/>
</dbReference>
<dbReference type="GeneID" id="37037645"/>
<keyword evidence="1" id="KW-0175">Coiled coil</keyword>
<feature type="coiled-coil region" evidence="1">
    <location>
        <begin position="41"/>
        <end position="89"/>
    </location>
</feature>
<feature type="region of interest" description="Disordered" evidence="2">
    <location>
        <begin position="286"/>
        <end position="327"/>
    </location>
</feature>
<dbReference type="EMBL" id="KZ819352">
    <property type="protein sequence ID" value="PWN46076.1"/>
    <property type="molecule type" value="Genomic_DNA"/>
</dbReference>
<protein>
    <submittedName>
        <fullName evidence="3">Uncharacterized protein</fullName>
    </submittedName>
</protein>
<evidence type="ECO:0000256" key="2">
    <source>
        <dbReference type="SAM" id="MobiDB-lite"/>
    </source>
</evidence>
<gene>
    <name evidence="3" type="ORF">IE81DRAFT_344140</name>
</gene>
<dbReference type="AlphaFoldDB" id="A0A316W833"/>
<accession>A0A316W833</accession>
<feature type="compositionally biased region" description="Basic and acidic residues" evidence="2">
    <location>
        <begin position="314"/>
        <end position="327"/>
    </location>
</feature>
<evidence type="ECO:0000256" key="1">
    <source>
        <dbReference type="SAM" id="Coils"/>
    </source>
</evidence>
<organism evidence="3 4">
    <name type="scientific">Ceraceosorus guamensis</name>
    <dbReference type="NCBI Taxonomy" id="1522189"/>
    <lineage>
        <taxon>Eukaryota</taxon>
        <taxon>Fungi</taxon>
        <taxon>Dikarya</taxon>
        <taxon>Basidiomycota</taxon>
        <taxon>Ustilaginomycotina</taxon>
        <taxon>Exobasidiomycetes</taxon>
        <taxon>Ceraceosorales</taxon>
        <taxon>Ceraceosoraceae</taxon>
        <taxon>Ceraceosorus</taxon>
    </lineage>
</organism>